<gene>
    <name evidence="4" type="ORF">QWJ41_03410</name>
</gene>
<dbReference type="RefSeq" id="WP_300388479.1">
    <property type="nucleotide sequence ID" value="NZ_JAULSC010000002.1"/>
</dbReference>
<evidence type="ECO:0000256" key="3">
    <source>
        <dbReference type="SAM" id="MobiDB-lite"/>
    </source>
</evidence>
<dbReference type="EMBL" id="JAULSC010000002">
    <property type="protein sequence ID" value="MDO3394756.1"/>
    <property type="molecule type" value="Genomic_DNA"/>
</dbReference>
<evidence type="ECO:0000313" key="5">
    <source>
        <dbReference type="Proteomes" id="UP001168363"/>
    </source>
</evidence>
<dbReference type="InterPro" id="IPR013762">
    <property type="entry name" value="Integrase-like_cat_sf"/>
</dbReference>
<name>A0ABT8TQG7_9ACTN</name>
<evidence type="ECO:0000313" key="4">
    <source>
        <dbReference type="EMBL" id="MDO3394756.1"/>
    </source>
</evidence>
<dbReference type="Gene3D" id="1.10.443.10">
    <property type="entry name" value="Intergrase catalytic core"/>
    <property type="match status" value="1"/>
</dbReference>
<dbReference type="PANTHER" id="PTHR30349">
    <property type="entry name" value="PHAGE INTEGRASE-RELATED"/>
    <property type="match status" value="1"/>
</dbReference>
<dbReference type="InterPro" id="IPR010998">
    <property type="entry name" value="Integrase_recombinase_N"/>
</dbReference>
<dbReference type="PANTHER" id="PTHR30349:SF64">
    <property type="entry name" value="PROPHAGE INTEGRASE INTD-RELATED"/>
    <property type="match status" value="1"/>
</dbReference>
<dbReference type="InterPro" id="IPR011010">
    <property type="entry name" value="DNA_brk_join_enz"/>
</dbReference>
<sequence>MTPAENEPGTHWLVLFVDQDKQVPVHLHPDLVALADLADEEQAHGVTSGTPIIVSPELELDPRLVAFCTQGPLASRRDLTKDAYARNIADWCSFLWSEDLTWTDATESHYDDYRRWRTDRNLHRSPLPGERKVHIRESSFDRAHFALKLLYDWAVKQGHVDQSPVPEARPAKSPRGRSRPTGHASRPERFRWVTPASYQVWRNVGLLGHEAVRRDRAVVTGPPLTSWRGHNTDRDSALTDLMITSALRSGEQRALLLPEMPEHSIDLRLATETAKYRKSRIYTPLPLALDRVARYCQGERARAVRRAQAAGRYETRATSERLLVVRWVQDGRDLAYEAEDGRCGLLDDLTIIERSRVFVRTEGGELEPQSLWLKDDGSAMTEDAWKKVFRRANNRVLTQWEGLGADVRTVPWISSHSLRFSFALYVLAALHRRIDERDGRDPHGAYDERNYETAYDIVRDMLGHASVVTTKDIYLEPVKRLRSASLFNDVATATDLSEVIARLVGDSDRVLDTGTVFESGD</sequence>
<dbReference type="SUPFAM" id="SSF56349">
    <property type="entry name" value="DNA breaking-rejoining enzymes"/>
    <property type="match status" value="1"/>
</dbReference>
<dbReference type="Gene3D" id="1.10.150.130">
    <property type="match status" value="1"/>
</dbReference>
<organism evidence="4 5">
    <name type="scientific">Nocardioides cremeus</name>
    <dbReference type="NCBI Taxonomy" id="3058044"/>
    <lineage>
        <taxon>Bacteria</taxon>
        <taxon>Bacillati</taxon>
        <taxon>Actinomycetota</taxon>
        <taxon>Actinomycetes</taxon>
        <taxon>Propionibacteriales</taxon>
        <taxon>Nocardioidaceae</taxon>
        <taxon>Nocardioides</taxon>
    </lineage>
</organism>
<proteinExistence type="predicted"/>
<keyword evidence="1" id="KW-0238">DNA-binding</keyword>
<evidence type="ECO:0000256" key="1">
    <source>
        <dbReference type="ARBA" id="ARBA00023125"/>
    </source>
</evidence>
<keyword evidence="5" id="KW-1185">Reference proteome</keyword>
<comment type="caution">
    <text evidence="4">The sequence shown here is derived from an EMBL/GenBank/DDBJ whole genome shotgun (WGS) entry which is preliminary data.</text>
</comment>
<evidence type="ECO:0000256" key="2">
    <source>
        <dbReference type="ARBA" id="ARBA00023172"/>
    </source>
</evidence>
<keyword evidence="2" id="KW-0233">DNA recombination</keyword>
<reference evidence="4" key="1">
    <citation type="submission" date="2023-06" db="EMBL/GenBank/DDBJ databases">
        <title>Genome sequence of Nocardioides sp. SOB44.</title>
        <authorList>
            <person name="Zhang G."/>
        </authorList>
    </citation>
    <scope>NUCLEOTIDE SEQUENCE</scope>
    <source>
        <strain evidence="4">SOB44</strain>
    </source>
</reference>
<dbReference type="InterPro" id="IPR050090">
    <property type="entry name" value="Tyrosine_recombinase_XerCD"/>
</dbReference>
<dbReference type="Proteomes" id="UP001168363">
    <property type="component" value="Unassembled WGS sequence"/>
</dbReference>
<accession>A0ABT8TQG7</accession>
<protein>
    <recommendedName>
        <fullName evidence="6">Integrase</fullName>
    </recommendedName>
</protein>
<feature type="region of interest" description="Disordered" evidence="3">
    <location>
        <begin position="162"/>
        <end position="188"/>
    </location>
</feature>
<evidence type="ECO:0008006" key="6">
    <source>
        <dbReference type="Google" id="ProtNLM"/>
    </source>
</evidence>